<dbReference type="InterPro" id="IPR000629">
    <property type="entry name" value="RNA-helicase_DEAD-box_CS"/>
</dbReference>
<name>A0AA38R358_9PEZI</name>
<dbReference type="SMART" id="SM00490">
    <property type="entry name" value="HELICc"/>
    <property type="match status" value="1"/>
</dbReference>
<dbReference type="PROSITE" id="PS51192">
    <property type="entry name" value="HELICASE_ATP_BIND_1"/>
    <property type="match status" value="1"/>
</dbReference>
<evidence type="ECO:0000313" key="12">
    <source>
        <dbReference type="Proteomes" id="UP001174694"/>
    </source>
</evidence>
<keyword evidence="4 6" id="KW-0067">ATP-binding</keyword>
<dbReference type="Gene3D" id="3.40.50.300">
    <property type="entry name" value="P-loop containing nucleotide triphosphate hydrolases"/>
    <property type="match status" value="2"/>
</dbReference>
<comment type="domain">
    <text evidence="7">The Q motif is unique to and characteristic of the DEAD box family of RNA helicases and controls ATP binding and hydrolysis.</text>
</comment>
<evidence type="ECO:0000259" key="10">
    <source>
        <dbReference type="PROSITE" id="PS51194"/>
    </source>
</evidence>
<evidence type="ECO:0000256" key="5">
    <source>
        <dbReference type="ARBA" id="ARBA00022884"/>
    </source>
</evidence>
<comment type="similarity">
    <text evidence="6">Belongs to the DEAD box helicase family.</text>
</comment>
<feature type="region of interest" description="Disordered" evidence="8">
    <location>
        <begin position="492"/>
        <end position="511"/>
    </location>
</feature>
<dbReference type="EC" id="3.6.4.13" evidence="7"/>
<evidence type="ECO:0000256" key="4">
    <source>
        <dbReference type="ARBA" id="ARBA00022840"/>
    </source>
</evidence>
<dbReference type="GO" id="GO:0003724">
    <property type="term" value="F:RNA helicase activity"/>
    <property type="evidence" value="ECO:0007669"/>
    <property type="project" value="UniProtKB-EC"/>
</dbReference>
<gene>
    <name evidence="11" type="ORF">NKR23_g11356</name>
</gene>
<keyword evidence="2 6" id="KW-0378">Hydrolase</keyword>
<keyword evidence="3 6" id="KW-0347">Helicase</keyword>
<accession>A0AA38R358</accession>
<reference evidence="11" key="1">
    <citation type="submission" date="2022-07" db="EMBL/GenBank/DDBJ databases">
        <title>Fungi with potential for degradation of polypropylene.</title>
        <authorList>
            <person name="Gostincar C."/>
        </authorList>
    </citation>
    <scope>NUCLEOTIDE SEQUENCE</scope>
    <source>
        <strain evidence="11">EXF-13308</strain>
    </source>
</reference>
<organism evidence="11 12">
    <name type="scientific">Pleurostoma richardsiae</name>
    <dbReference type="NCBI Taxonomy" id="41990"/>
    <lineage>
        <taxon>Eukaryota</taxon>
        <taxon>Fungi</taxon>
        <taxon>Dikarya</taxon>
        <taxon>Ascomycota</taxon>
        <taxon>Pezizomycotina</taxon>
        <taxon>Sordariomycetes</taxon>
        <taxon>Sordariomycetidae</taxon>
        <taxon>Calosphaeriales</taxon>
        <taxon>Pleurostomataceae</taxon>
        <taxon>Pleurostoma</taxon>
    </lineage>
</organism>
<comment type="catalytic activity">
    <reaction evidence="7">
        <text>ATP + H2O = ADP + phosphate + H(+)</text>
        <dbReference type="Rhea" id="RHEA:13065"/>
        <dbReference type="ChEBI" id="CHEBI:15377"/>
        <dbReference type="ChEBI" id="CHEBI:15378"/>
        <dbReference type="ChEBI" id="CHEBI:30616"/>
        <dbReference type="ChEBI" id="CHEBI:43474"/>
        <dbReference type="ChEBI" id="CHEBI:456216"/>
        <dbReference type="EC" id="3.6.4.13"/>
    </reaction>
</comment>
<dbReference type="SMART" id="SM00487">
    <property type="entry name" value="DEXDc"/>
    <property type="match status" value="1"/>
</dbReference>
<dbReference type="EMBL" id="JANBVO010000059">
    <property type="protein sequence ID" value="KAJ9132261.1"/>
    <property type="molecule type" value="Genomic_DNA"/>
</dbReference>
<dbReference type="GO" id="GO:0005524">
    <property type="term" value="F:ATP binding"/>
    <property type="evidence" value="ECO:0007669"/>
    <property type="project" value="UniProtKB-UniRule"/>
</dbReference>
<feature type="domain" description="Helicase C-terminal" evidence="10">
    <location>
        <begin position="271"/>
        <end position="426"/>
    </location>
</feature>
<dbReference type="SUPFAM" id="SSF52540">
    <property type="entry name" value="P-loop containing nucleoside triphosphate hydrolases"/>
    <property type="match status" value="2"/>
</dbReference>
<dbReference type="PROSITE" id="PS00039">
    <property type="entry name" value="DEAD_ATP_HELICASE"/>
    <property type="match status" value="1"/>
</dbReference>
<evidence type="ECO:0000256" key="1">
    <source>
        <dbReference type="ARBA" id="ARBA00022741"/>
    </source>
</evidence>
<dbReference type="CDD" id="cd17964">
    <property type="entry name" value="DEADc_MSS116"/>
    <property type="match status" value="1"/>
</dbReference>
<keyword evidence="1 6" id="KW-0547">Nucleotide-binding</keyword>
<comment type="caution">
    <text evidence="11">The sequence shown here is derived from an EMBL/GenBank/DDBJ whole genome shotgun (WGS) entry which is preliminary data.</text>
</comment>
<dbReference type="CDD" id="cd18787">
    <property type="entry name" value="SF2_C_DEAD"/>
    <property type="match status" value="1"/>
</dbReference>
<keyword evidence="12" id="KW-1185">Reference proteome</keyword>
<dbReference type="InterPro" id="IPR011545">
    <property type="entry name" value="DEAD/DEAH_box_helicase_dom"/>
</dbReference>
<evidence type="ECO:0000256" key="8">
    <source>
        <dbReference type="SAM" id="MobiDB-lite"/>
    </source>
</evidence>
<evidence type="ECO:0000313" key="11">
    <source>
        <dbReference type="EMBL" id="KAJ9132261.1"/>
    </source>
</evidence>
<proteinExistence type="inferred from homology"/>
<dbReference type="Pfam" id="PF00271">
    <property type="entry name" value="Helicase_C"/>
    <property type="match status" value="1"/>
</dbReference>
<comment type="function">
    <text evidence="7">RNA helicase.</text>
</comment>
<dbReference type="Proteomes" id="UP001174694">
    <property type="component" value="Unassembled WGS sequence"/>
</dbReference>
<dbReference type="PANTHER" id="PTHR24031">
    <property type="entry name" value="RNA HELICASE"/>
    <property type="match status" value="1"/>
</dbReference>
<evidence type="ECO:0000256" key="7">
    <source>
        <dbReference type="RuleBase" id="RU365068"/>
    </source>
</evidence>
<protein>
    <recommendedName>
        <fullName evidence="7">ATP-dependent RNA helicase</fullName>
        <ecNumber evidence="7">3.6.4.13</ecNumber>
    </recommendedName>
</protein>
<dbReference type="Pfam" id="PF00270">
    <property type="entry name" value="DEAD"/>
    <property type="match status" value="1"/>
</dbReference>
<sequence length="511" mass="55982">MPSAPVKTSASPPTSTTRFEDLAKYHVHPYLIDTLTQDLKFEYMTPVQAATFPLILTGNDVLAQAKTGTGKTIAFLLPAIQNLVTQPNRVPGEMVSLLVISPTRELTMQIAEEAKALLKRFPKYSVNIAVGGTNKDTEERRILKGCDILVATPGRLIDHLTTEGEAVRSKLQNLDTLVLDEADRLLDMGFVRDLKRIIGLLPDKLATKRQGMLFSATLADHVENVASLALSKDYKFVSTIPQGEMQTHERVPQQLIVVPTFSDMAAGLVGALRQEMKVAGPGAFKAIVFAPTAHLVDFYAEVLQSLGNMPTVHSLHSRMSQAKRNRVTDEFRQAKNGVMVATDVIARGMDFPGVTNVIQTGLPMDKESYIHRLGRTARAGAEGRGTLIITSHETFFPQYTLKDITFNEVPGDLSAQGAVMSAAERLDPEKQTQIYQAWLGYYKTSTKQLRWTEEELVRQANQFALDGLSAAEVPVLRKDTVGKMGLRGVKGLRVGPGLPRGGGGRRPPQKA</sequence>
<dbReference type="PROSITE" id="PS51194">
    <property type="entry name" value="HELICASE_CTER"/>
    <property type="match status" value="1"/>
</dbReference>
<evidence type="ECO:0000256" key="2">
    <source>
        <dbReference type="ARBA" id="ARBA00022801"/>
    </source>
</evidence>
<keyword evidence="5 7" id="KW-0694">RNA-binding</keyword>
<dbReference type="GO" id="GO:0016787">
    <property type="term" value="F:hydrolase activity"/>
    <property type="evidence" value="ECO:0007669"/>
    <property type="project" value="UniProtKB-KW"/>
</dbReference>
<feature type="domain" description="Helicase ATP-binding" evidence="9">
    <location>
        <begin position="52"/>
        <end position="236"/>
    </location>
</feature>
<dbReference type="InterPro" id="IPR001650">
    <property type="entry name" value="Helicase_C-like"/>
</dbReference>
<dbReference type="InterPro" id="IPR027417">
    <property type="entry name" value="P-loop_NTPase"/>
</dbReference>
<dbReference type="AlphaFoldDB" id="A0AA38R358"/>
<dbReference type="GO" id="GO:0003723">
    <property type="term" value="F:RNA binding"/>
    <property type="evidence" value="ECO:0007669"/>
    <property type="project" value="UniProtKB-UniRule"/>
</dbReference>
<evidence type="ECO:0000259" key="9">
    <source>
        <dbReference type="PROSITE" id="PS51192"/>
    </source>
</evidence>
<evidence type="ECO:0000256" key="6">
    <source>
        <dbReference type="RuleBase" id="RU000492"/>
    </source>
</evidence>
<dbReference type="InterPro" id="IPR014001">
    <property type="entry name" value="Helicase_ATP-bd"/>
</dbReference>
<evidence type="ECO:0000256" key="3">
    <source>
        <dbReference type="ARBA" id="ARBA00022806"/>
    </source>
</evidence>